<evidence type="ECO:0000313" key="4">
    <source>
        <dbReference type="EMBL" id="CAG8684039.1"/>
    </source>
</evidence>
<feature type="region of interest" description="Disordered" evidence="2">
    <location>
        <begin position="203"/>
        <end position="226"/>
    </location>
</feature>
<dbReference type="AlphaFoldDB" id="A0A9N9HF26"/>
<protein>
    <submittedName>
        <fullName evidence="4">10526_t:CDS:1</fullName>
    </submittedName>
</protein>
<reference evidence="4" key="1">
    <citation type="submission" date="2021-06" db="EMBL/GenBank/DDBJ databases">
        <authorList>
            <person name="Kallberg Y."/>
            <person name="Tangrot J."/>
            <person name="Rosling A."/>
        </authorList>
    </citation>
    <scope>NUCLEOTIDE SEQUENCE</scope>
    <source>
        <strain evidence="4">FL130A</strain>
    </source>
</reference>
<evidence type="ECO:0000256" key="1">
    <source>
        <dbReference type="SAM" id="Coils"/>
    </source>
</evidence>
<feature type="domain" description="At4g15545-like C-terminal" evidence="3">
    <location>
        <begin position="279"/>
        <end position="340"/>
    </location>
</feature>
<accession>A0A9N9HF26</accession>
<comment type="caution">
    <text evidence="4">The sequence shown here is derived from an EMBL/GenBank/DDBJ whole genome shotgun (WGS) entry which is preliminary data.</text>
</comment>
<evidence type="ECO:0000259" key="3">
    <source>
        <dbReference type="Pfam" id="PF25972"/>
    </source>
</evidence>
<organism evidence="4 5">
    <name type="scientific">Ambispora leptoticha</name>
    <dbReference type="NCBI Taxonomy" id="144679"/>
    <lineage>
        <taxon>Eukaryota</taxon>
        <taxon>Fungi</taxon>
        <taxon>Fungi incertae sedis</taxon>
        <taxon>Mucoromycota</taxon>
        <taxon>Glomeromycotina</taxon>
        <taxon>Glomeromycetes</taxon>
        <taxon>Archaeosporales</taxon>
        <taxon>Ambisporaceae</taxon>
        <taxon>Ambispora</taxon>
    </lineage>
</organism>
<sequence length="343" mass="37752">IYFRKDLQLRIVELEARLAKSDKRIADLSKLVTRLNQFRQNVLDSLEENDLSDFNNARQQRKEAAAATTSQILLDDETEYYEDEFTTANAAAVGGGTVAGGAENRHIFDMSEFEEFSDSRSVSPATGDMDDLRNPFKRYKSNILAYHARMPVTRVTESSTIPTTTSTSTTVSTSTTASSTPKSKYYEPAAAATATTSALSTPIIKSQQQARSNAPASSPSSGGIREITGGIAGLGVGAGTNVTGSGQRKKNVTFASERKKWKSSNIGGISKQTQSSNNTVDGREFFRRARGLLTNEEFNSLLSNVKAYNNRQQSRRQTLDNIRGLLGTRHRELYEQFVKLWDS</sequence>
<feature type="coiled-coil region" evidence="1">
    <location>
        <begin position="4"/>
        <end position="31"/>
    </location>
</feature>
<feature type="compositionally biased region" description="Low complexity" evidence="2">
    <location>
        <begin position="156"/>
        <end position="180"/>
    </location>
</feature>
<evidence type="ECO:0000256" key="2">
    <source>
        <dbReference type="SAM" id="MobiDB-lite"/>
    </source>
</evidence>
<dbReference type="PANTHER" id="PTHR47383">
    <property type="entry name" value="OS03G0659800 PROTEIN"/>
    <property type="match status" value="1"/>
</dbReference>
<dbReference type="InterPro" id="IPR058936">
    <property type="entry name" value="At4g15545-like"/>
</dbReference>
<keyword evidence="1" id="KW-0175">Coiled coil</keyword>
<keyword evidence="5" id="KW-1185">Reference proteome</keyword>
<dbReference type="Proteomes" id="UP000789508">
    <property type="component" value="Unassembled WGS sequence"/>
</dbReference>
<dbReference type="EMBL" id="CAJVPS010014751">
    <property type="protein sequence ID" value="CAG8684039.1"/>
    <property type="molecule type" value="Genomic_DNA"/>
</dbReference>
<dbReference type="InterPro" id="IPR058935">
    <property type="entry name" value="At4g15545-like_C"/>
</dbReference>
<dbReference type="OrthoDB" id="5599468at2759"/>
<feature type="non-terminal residue" evidence="4">
    <location>
        <position position="1"/>
    </location>
</feature>
<feature type="compositionally biased region" description="Low complexity" evidence="2">
    <location>
        <begin position="203"/>
        <end position="221"/>
    </location>
</feature>
<evidence type="ECO:0000313" key="5">
    <source>
        <dbReference type="Proteomes" id="UP000789508"/>
    </source>
</evidence>
<name>A0A9N9HF26_9GLOM</name>
<proteinExistence type="predicted"/>
<gene>
    <name evidence="4" type="ORF">ALEPTO_LOCUS10948</name>
</gene>
<feature type="region of interest" description="Disordered" evidence="2">
    <location>
        <begin position="154"/>
        <end position="182"/>
    </location>
</feature>
<dbReference type="PANTHER" id="PTHR47383:SF8">
    <property type="entry name" value="OS01G0768300 PROTEIN"/>
    <property type="match status" value="1"/>
</dbReference>
<dbReference type="Pfam" id="PF25972">
    <property type="entry name" value="At4g15545_C"/>
    <property type="match status" value="1"/>
</dbReference>